<evidence type="ECO:0000256" key="1">
    <source>
        <dbReference type="SAM" id="MobiDB-lite"/>
    </source>
</evidence>
<proteinExistence type="predicted"/>
<dbReference type="AlphaFoldDB" id="A0AAD6Z5I9"/>
<dbReference type="Proteomes" id="UP001218218">
    <property type="component" value="Unassembled WGS sequence"/>
</dbReference>
<protein>
    <submittedName>
        <fullName evidence="2">Uncharacterized protein</fullName>
    </submittedName>
</protein>
<feature type="compositionally biased region" description="Low complexity" evidence="1">
    <location>
        <begin position="253"/>
        <end position="273"/>
    </location>
</feature>
<organism evidence="2 3">
    <name type="scientific">Mycena albidolilacea</name>
    <dbReference type="NCBI Taxonomy" id="1033008"/>
    <lineage>
        <taxon>Eukaryota</taxon>
        <taxon>Fungi</taxon>
        <taxon>Dikarya</taxon>
        <taxon>Basidiomycota</taxon>
        <taxon>Agaricomycotina</taxon>
        <taxon>Agaricomycetes</taxon>
        <taxon>Agaricomycetidae</taxon>
        <taxon>Agaricales</taxon>
        <taxon>Marasmiineae</taxon>
        <taxon>Mycenaceae</taxon>
        <taxon>Mycena</taxon>
    </lineage>
</organism>
<evidence type="ECO:0000313" key="3">
    <source>
        <dbReference type="Proteomes" id="UP001218218"/>
    </source>
</evidence>
<sequence length="273" mass="31181">MSADQYLHVIISTHHNRGLDGMVLACSSHLRTQCPSTFLTMGNIHTASKPIYVAKVVGEPPQYMRKDILQYACGADACQCRGVEGLESSGERWCTYIEAGVVVVEVKERWAKYLAMVRLYAHVWNSKDGDPASGFRVSPQRIFQGTRITVPLKFGKDLVEVSRAHATGADRWVEGWEEREEWVWAFEGLAWPTPQISQAELDHQQAWPDQYQALPVLQRQRSRPDQPPYPEQPVLQWQPSQPDLPYQAHPQAPDRQPSLQRQPSRPDQQQQPY</sequence>
<dbReference type="EMBL" id="JARIHO010000084">
    <property type="protein sequence ID" value="KAJ7308718.1"/>
    <property type="molecule type" value="Genomic_DNA"/>
</dbReference>
<comment type="caution">
    <text evidence="2">The sequence shown here is derived from an EMBL/GenBank/DDBJ whole genome shotgun (WGS) entry which is preliminary data.</text>
</comment>
<keyword evidence="3" id="KW-1185">Reference proteome</keyword>
<gene>
    <name evidence="2" type="ORF">DFH08DRAFT_1050553</name>
</gene>
<evidence type="ECO:0000313" key="2">
    <source>
        <dbReference type="EMBL" id="KAJ7308718.1"/>
    </source>
</evidence>
<accession>A0AAD6Z5I9</accession>
<feature type="region of interest" description="Disordered" evidence="1">
    <location>
        <begin position="219"/>
        <end position="273"/>
    </location>
</feature>
<reference evidence="2" key="1">
    <citation type="submission" date="2023-03" db="EMBL/GenBank/DDBJ databases">
        <title>Massive genome expansion in bonnet fungi (Mycena s.s.) driven by repeated elements and novel gene families across ecological guilds.</title>
        <authorList>
            <consortium name="Lawrence Berkeley National Laboratory"/>
            <person name="Harder C.B."/>
            <person name="Miyauchi S."/>
            <person name="Viragh M."/>
            <person name="Kuo A."/>
            <person name="Thoen E."/>
            <person name="Andreopoulos B."/>
            <person name="Lu D."/>
            <person name="Skrede I."/>
            <person name="Drula E."/>
            <person name="Henrissat B."/>
            <person name="Morin E."/>
            <person name="Kohler A."/>
            <person name="Barry K."/>
            <person name="LaButti K."/>
            <person name="Morin E."/>
            <person name="Salamov A."/>
            <person name="Lipzen A."/>
            <person name="Mereny Z."/>
            <person name="Hegedus B."/>
            <person name="Baldrian P."/>
            <person name="Stursova M."/>
            <person name="Weitz H."/>
            <person name="Taylor A."/>
            <person name="Grigoriev I.V."/>
            <person name="Nagy L.G."/>
            <person name="Martin F."/>
            <person name="Kauserud H."/>
        </authorList>
    </citation>
    <scope>NUCLEOTIDE SEQUENCE</scope>
    <source>
        <strain evidence="2">CBHHK002</strain>
    </source>
</reference>
<name>A0AAD6Z5I9_9AGAR</name>